<evidence type="ECO:0000256" key="1">
    <source>
        <dbReference type="SAM" id="MobiDB-lite"/>
    </source>
</evidence>
<name>A0ABT6FAI7_9BACT</name>
<dbReference type="SUPFAM" id="SSF63829">
    <property type="entry name" value="Calcium-dependent phosphotriesterase"/>
    <property type="match status" value="1"/>
</dbReference>
<reference evidence="2 3" key="1">
    <citation type="submission" date="2023-03" db="EMBL/GenBank/DDBJ databases">
        <title>Paludisphaera mucosa sp. nov. a novel planctomycete from northern fen.</title>
        <authorList>
            <person name="Ivanova A."/>
        </authorList>
    </citation>
    <scope>NUCLEOTIDE SEQUENCE [LARGE SCALE GENOMIC DNA]</scope>
    <source>
        <strain evidence="2 3">Pla2</strain>
    </source>
</reference>
<dbReference type="EMBL" id="JARRAG010000002">
    <property type="protein sequence ID" value="MDG3004606.1"/>
    <property type="molecule type" value="Genomic_DNA"/>
</dbReference>
<dbReference type="Proteomes" id="UP001216907">
    <property type="component" value="Unassembled WGS sequence"/>
</dbReference>
<proteinExistence type="predicted"/>
<keyword evidence="3" id="KW-1185">Reference proteome</keyword>
<protein>
    <recommendedName>
        <fullName evidence="4">Calx-beta domain-containing protein</fullName>
    </recommendedName>
</protein>
<dbReference type="RefSeq" id="WP_277860961.1">
    <property type="nucleotide sequence ID" value="NZ_JARRAG010000002.1"/>
</dbReference>
<gene>
    <name evidence="2" type="ORF">PZE19_12535</name>
</gene>
<feature type="region of interest" description="Disordered" evidence="1">
    <location>
        <begin position="1"/>
        <end position="20"/>
    </location>
</feature>
<accession>A0ABT6FAI7</accession>
<dbReference type="Gene3D" id="2.60.120.380">
    <property type="match status" value="1"/>
</dbReference>
<evidence type="ECO:0000313" key="2">
    <source>
        <dbReference type="EMBL" id="MDG3004606.1"/>
    </source>
</evidence>
<organism evidence="2 3">
    <name type="scientific">Paludisphaera mucosa</name>
    <dbReference type="NCBI Taxonomy" id="3030827"/>
    <lineage>
        <taxon>Bacteria</taxon>
        <taxon>Pseudomonadati</taxon>
        <taxon>Planctomycetota</taxon>
        <taxon>Planctomycetia</taxon>
        <taxon>Isosphaerales</taxon>
        <taxon>Isosphaeraceae</taxon>
        <taxon>Paludisphaera</taxon>
    </lineage>
</organism>
<evidence type="ECO:0008006" key="4">
    <source>
        <dbReference type="Google" id="ProtNLM"/>
    </source>
</evidence>
<evidence type="ECO:0000313" key="3">
    <source>
        <dbReference type="Proteomes" id="UP001216907"/>
    </source>
</evidence>
<sequence>MSRFDRAKARPRTSRRPALERLETRAVPAYLTPITGGLGSLTAAGLVEASDFDAIPAPKTITRSSSVANDRVHSASASGEVRWQQGRVQGIGVAFLVANAQASSYWATPWDPATTGAPAAAEAGSRAPEGEVGAPITMRITPDEGEEVGAVVQIAITVDFRATTDLGATVDYAVTYAYPSGEAAATVASGVTTAAGGGQAVFFARIGDEIRIASKLHAAAVGTGPEVANGAFELTTLIELGPARPNLAIEAVENREGRIAFGYAAAGVDGPFGAALYQSMDAAWDPSDRLVDRITIEPGASRGSSSFSADGLARGYPYVFVVADPLGAPADPYPADDARSIAFAAPPIDLFAGGDGDGAATIDVDPSRGVYLTRVEVLAGDTLRLSALDRSGASATDVDAVLRIFSDDGTPFAEIDGTVPGSGGEAYTHTFDAGGVYWIGVGTQAQRDYTPSVPSSSEDDGPGFRFQAELAGRDDVEPDDAAAATTPVAFAAGRYVRSTTIAGRDDVDVYRIDALAGNRYVVRTSRPTTAVTPGAAVATVYDASGRKVAGTVVGGDSGEFAFTVVAGGRYYVMVAGRAGPDRIALDLPDVDPPTRTRGDGDLSVAYTRDGGWDYALAVEEQVRPLLLAAKPLFLDRGPDGIWGWSEGVGLQQLAIDDPEGIVAAPDGSLYIDYGPRGLWRWSAAGGLALVNAAPPQAMTAAADGRLYIDYGPYGLWRWAEGRMEQLNAADPQALAAGADGRLYVDYGPYGLWRWAEGRMGQLNTADPEGMVAAADGSLFIDYGPYGLWRWSDGSIRQLNSGDPQALAAAAGSLYIDYGPFGLWRWSADGFTQLNSGDPERLAAGSDGTLYIDFGVFGAWRWTTRGGFVRLAEFDPQNFAVG</sequence>
<comment type="caution">
    <text evidence="2">The sequence shown here is derived from an EMBL/GenBank/DDBJ whole genome shotgun (WGS) entry which is preliminary data.</text>
</comment>